<evidence type="ECO:0000256" key="1">
    <source>
        <dbReference type="ARBA" id="ARBA00003408"/>
    </source>
</evidence>
<keyword evidence="11 13" id="KW-0472">Membrane</keyword>
<feature type="transmembrane region" description="Helical" evidence="13">
    <location>
        <begin position="93"/>
        <end position="119"/>
    </location>
</feature>
<feature type="transmembrane region" description="Helical" evidence="13">
    <location>
        <begin position="359"/>
        <end position="376"/>
    </location>
</feature>
<feature type="transmembrane region" description="Helical" evidence="13">
    <location>
        <begin position="55"/>
        <end position="81"/>
    </location>
</feature>
<gene>
    <name evidence="14" type="ORF">OCV51_14225</name>
</gene>
<evidence type="ECO:0000256" key="7">
    <source>
        <dbReference type="ARBA" id="ARBA00022475"/>
    </source>
</evidence>
<evidence type="ECO:0000256" key="12">
    <source>
        <dbReference type="ARBA" id="ARBA00031636"/>
    </source>
</evidence>
<proteinExistence type="inferred from homology"/>
<evidence type="ECO:0000256" key="13">
    <source>
        <dbReference type="SAM" id="Phobius"/>
    </source>
</evidence>
<evidence type="ECO:0000256" key="3">
    <source>
        <dbReference type="ARBA" id="ARBA00010199"/>
    </source>
</evidence>
<dbReference type="CDD" id="cd13138">
    <property type="entry name" value="MATE_yoeA_like"/>
    <property type="match status" value="1"/>
</dbReference>
<dbReference type="InterPro" id="IPR002528">
    <property type="entry name" value="MATE_fam"/>
</dbReference>
<feature type="transmembrane region" description="Helical" evidence="13">
    <location>
        <begin position="388"/>
        <end position="408"/>
    </location>
</feature>
<keyword evidence="5" id="KW-0813">Transport</keyword>
<dbReference type="RefSeq" id="WP_059070077.1">
    <property type="nucleotide sequence ID" value="NZ_JAOQJX010000038.1"/>
</dbReference>
<dbReference type="Proteomes" id="UP001652394">
    <property type="component" value="Unassembled WGS sequence"/>
</dbReference>
<dbReference type="PIRSF" id="PIRSF006603">
    <property type="entry name" value="DinF"/>
    <property type="match status" value="1"/>
</dbReference>
<sequence length="454" mass="49720">MAAVNMTNGTPVKQLFFYAVPLILGNFFQLAYNAADAVIAGRFIGKEALAATGTASPVMNILILGISGLCIGAGVIMSSYFGAGRIRELKDELATALLFGCISTVVIAFAGSVFIFPLLKVLRVPDTLLSSTALYLRIIFLGAPFTYFYNTLSAALKSIGDAKTPLKFLLFSSLLNIVLDLLFIGLLGYGITCSAVTTVAAQILSALLCAQYIYRKIPLLQLKFSDLRLHKSLLKTTLRYGSVTALQQACQPIGKLLIQGCVNTLGIDVIAAYNAVTRIDDFAFTPQQSIAQGITTFTAQNQGAKKPDRIIRGFCSGLKLEFFYWILICACTLLLHEPLLRLFTDKVQPQNIVHLGSQYLSVMAFFYLLPSFTNGIQGFFRGIGNMRITLISTFIQTSLRVIFTFLFVPRSGIHGIPFACAVGWTFMLLYEIPCYLSARKRLLSPTLNPHNLNK</sequence>
<evidence type="ECO:0000256" key="2">
    <source>
        <dbReference type="ARBA" id="ARBA00004651"/>
    </source>
</evidence>
<evidence type="ECO:0000256" key="9">
    <source>
        <dbReference type="ARBA" id="ARBA00022989"/>
    </source>
</evidence>
<keyword evidence="8 13" id="KW-0812">Transmembrane</keyword>
<feature type="transmembrane region" description="Helical" evidence="13">
    <location>
        <begin position="168"/>
        <end position="189"/>
    </location>
</feature>
<keyword evidence="7" id="KW-1003">Cell membrane</keyword>
<evidence type="ECO:0000313" key="15">
    <source>
        <dbReference type="Proteomes" id="UP001652394"/>
    </source>
</evidence>
<feature type="transmembrane region" description="Helical" evidence="13">
    <location>
        <begin position="134"/>
        <end position="156"/>
    </location>
</feature>
<evidence type="ECO:0000256" key="8">
    <source>
        <dbReference type="ARBA" id="ARBA00022692"/>
    </source>
</evidence>
<evidence type="ECO:0000256" key="11">
    <source>
        <dbReference type="ARBA" id="ARBA00023136"/>
    </source>
</evidence>
<dbReference type="PANTHER" id="PTHR43298">
    <property type="entry name" value="MULTIDRUG RESISTANCE PROTEIN NORM-RELATED"/>
    <property type="match status" value="1"/>
</dbReference>
<evidence type="ECO:0000313" key="14">
    <source>
        <dbReference type="EMBL" id="MCU6748789.1"/>
    </source>
</evidence>
<dbReference type="NCBIfam" id="TIGR00797">
    <property type="entry name" value="matE"/>
    <property type="match status" value="1"/>
</dbReference>
<keyword evidence="10" id="KW-0406">Ion transport</keyword>
<feature type="transmembrane region" description="Helical" evidence="13">
    <location>
        <begin position="414"/>
        <end position="432"/>
    </location>
</feature>
<keyword evidence="15" id="KW-1185">Reference proteome</keyword>
<evidence type="ECO:0000256" key="5">
    <source>
        <dbReference type="ARBA" id="ARBA00022448"/>
    </source>
</evidence>
<dbReference type="InterPro" id="IPR048279">
    <property type="entry name" value="MdtK-like"/>
</dbReference>
<dbReference type="EMBL" id="JAOQJX010000038">
    <property type="protein sequence ID" value="MCU6748789.1"/>
    <property type="molecule type" value="Genomic_DNA"/>
</dbReference>
<reference evidence="14 15" key="1">
    <citation type="journal article" date="2021" name="ISME Commun">
        <title>Automated analysis of genomic sequences facilitates high-throughput and comprehensive description of bacteria.</title>
        <authorList>
            <person name="Hitch T.C.A."/>
        </authorList>
    </citation>
    <scope>NUCLEOTIDE SEQUENCE [LARGE SCALE GENOMIC DNA]</scope>
    <source>
        <strain evidence="14 15">H2_18</strain>
    </source>
</reference>
<comment type="similarity">
    <text evidence="3">Belongs to the multi antimicrobial extrusion (MATE) (TC 2.A.66.1) family.</text>
</comment>
<feature type="transmembrane region" description="Helical" evidence="13">
    <location>
        <begin position="15"/>
        <end position="35"/>
    </location>
</feature>
<comment type="function">
    <text evidence="1">Multidrug efflux pump.</text>
</comment>
<feature type="transmembrane region" description="Helical" evidence="13">
    <location>
        <begin position="322"/>
        <end position="339"/>
    </location>
</feature>
<keyword evidence="9 13" id="KW-1133">Transmembrane helix</keyword>
<feature type="transmembrane region" description="Helical" evidence="13">
    <location>
        <begin position="195"/>
        <end position="214"/>
    </location>
</feature>
<keyword evidence="6" id="KW-0050">Antiport</keyword>
<evidence type="ECO:0000256" key="10">
    <source>
        <dbReference type="ARBA" id="ARBA00023065"/>
    </source>
</evidence>
<dbReference type="Pfam" id="PF01554">
    <property type="entry name" value="MatE"/>
    <property type="match status" value="2"/>
</dbReference>
<dbReference type="PANTHER" id="PTHR43298:SF2">
    <property type="entry name" value="FMN_FAD EXPORTER YEEO-RELATED"/>
    <property type="match status" value="1"/>
</dbReference>
<name>A0ABT2TES5_9FIRM</name>
<evidence type="ECO:0000256" key="4">
    <source>
        <dbReference type="ARBA" id="ARBA00020268"/>
    </source>
</evidence>
<comment type="subcellular location">
    <subcellularLocation>
        <location evidence="2">Cell membrane</location>
        <topology evidence="2">Multi-pass membrane protein</topology>
    </subcellularLocation>
</comment>
<evidence type="ECO:0000256" key="6">
    <source>
        <dbReference type="ARBA" id="ARBA00022449"/>
    </source>
</evidence>
<organism evidence="14 15">
    <name type="scientific">Faecalicatena acetigenes</name>
    <dbReference type="NCBI Taxonomy" id="2981790"/>
    <lineage>
        <taxon>Bacteria</taxon>
        <taxon>Bacillati</taxon>
        <taxon>Bacillota</taxon>
        <taxon>Clostridia</taxon>
        <taxon>Lachnospirales</taxon>
        <taxon>Lachnospiraceae</taxon>
        <taxon>Faecalicatena</taxon>
    </lineage>
</organism>
<comment type="caution">
    <text evidence="14">The sequence shown here is derived from an EMBL/GenBank/DDBJ whole genome shotgun (WGS) entry which is preliminary data.</text>
</comment>
<protein>
    <recommendedName>
        <fullName evidence="4">Probable multidrug resistance protein NorM</fullName>
    </recommendedName>
    <alternativeName>
        <fullName evidence="12">Multidrug-efflux transporter</fullName>
    </alternativeName>
</protein>
<accession>A0ABT2TES5</accession>
<dbReference type="InterPro" id="IPR050222">
    <property type="entry name" value="MATE_MdtK"/>
</dbReference>